<dbReference type="RefSeq" id="WP_034641388.1">
    <property type="nucleotide sequence ID" value="NZ_CBCSJC010000013.1"/>
</dbReference>
<gene>
    <name evidence="3" type="ORF">BAMA_06295</name>
</gene>
<feature type="compositionally biased region" description="Basic and acidic residues" evidence="1">
    <location>
        <begin position="25"/>
        <end position="41"/>
    </location>
</feature>
<evidence type="ECO:0000313" key="3">
    <source>
        <dbReference type="EMBL" id="KEK18170.1"/>
    </source>
</evidence>
<proteinExistence type="predicted"/>
<dbReference type="EMBL" id="JOTN01000016">
    <property type="protein sequence ID" value="KEK18170.1"/>
    <property type="molecule type" value="Genomic_DNA"/>
</dbReference>
<organism evidence="3 4">
    <name type="scientific">Bacillus manliponensis</name>
    <dbReference type="NCBI Taxonomy" id="574376"/>
    <lineage>
        <taxon>Bacteria</taxon>
        <taxon>Bacillati</taxon>
        <taxon>Bacillota</taxon>
        <taxon>Bacilli</taxon>
        <taxon>Bacillales</taxon>
        <taxon>Bacillaceae</taxon>
        <taxon>Bacillus</taxon>
        <taxon>Bacillus cereus group</taxon>
    </lineage>
</organism>
<dbReference type="OrthoDB" id="2917561at2"/>
<dbReference type="PROSITE" id="PS51257">
    <property type="entry name" value="PROKAR_LIPOPROTEIN"/>
    <property type="match status" value="1"/>
</dbReference>
<keyword evidence="2" id="KW-0732">Signal</keyword>
<feature type="chain" id="PRO_5001690624" description="Lipoprotein" evidence="2">
    <location>
        <begin position="23"/>
        <end position="216"/>
    </location>
</feature>
<dbReference type="STRING" id="574376.BAMA_06295"/>
<dbReference type="Proteomes" id="UP000027822">
    <property type="component" value="Unassembled WGS sequence"/>
</dbReference>
<accession>A0A073JV29</accession>
<dbReference type="AlphaFoldDB" id="A0A073JV29"/>
<evidence type="ECO:0000313" key="4">
    <source>
        <dbReference type="Proteomes" id="UP000027822"/>
    </source>
</evidence>
<protein>
    <recommendedName>
        <fullName evidence="5">Lipoprotein</fullName>
    </recommendedName>
</protein>
<keyword evidence="4" id="KW-1185">Reference proteome</keyword>
<evidence type="ECO:0000256" key="2">
    <source>
        <dbReference type="SAM" id="SignalP"/>
    </source>
</evidence>
<sequence length="216" mass="24019">MKKLFFLMTASLCIVASSCSFHEQSETKIESETKKSGERETNIGVKPYKEPLSQVGEEAKHPLGTFMLKQLSEPNATITAGPLQIQIERVKIVQSTQEISEIGIYNLKERGLSTEQMNAIQFTAILENSSEQDIDLNNGSFKTLLLSNGEEVDVSKMSADPKKQTLKAKQKMPFTLICFLTQAPNDIKSVKVITDVVKDPQTRNELNSSTTTEITM</sequence>
<reference evidence="3 4" key="1">
    <citation type="submission" date="2014-06" db="EMBL/GenBank/DDBJ databases">
        <title>Draft genome sequence of Bacillus manliponensis JCM 15802 (MCCC 1A00708).</title>
        <authorList>
            <person name="Lai Q."/>
            <person name="Liu Y."/>
            <person name="Shao Z."/>
        </authorList>
    </citation>
    <scope>NUCLEOTIDE SEQUENCE [LARGE SCALE GENOMIC DNA]</scope>
    <source>
        <strain evidence="3 4">JCM 15802</strain>
    </source>
</reference>
<comment type="caution">
    <text evidence="3">The sequence shown here is derived from an EMBL/GenBank/DDBJ whole genome shotgun (WGS) entry which is preliminary data.</text>
</comment>
<evidence type="ECO:0008006" key="5">
    <source>
        <dbReference type="Google" id="ProtNLM"/>
    </source>
</evidence>
<feature type="region of interest" description="Disordered" evidence="1">
    <location>
        <begin position="25"/>
        <end position="46"/>
    </location>
</feature>
<name>A0A073JV29_9BACI</name>
<feature type="signal peptide" evidence="2">
    <location>
        <begin position="1"/>
        <end position="22"/>
    </location>
</feature>
<evidence type="ECO:0000256" key="1">
    <source>
        <dbReference type="SAM" id="MobiDB-lite"/>
    </source>
</evidence>